<feature type="signal peptide" evidence="3">
    <location>
        <begin position="1"/>
        <end position="16"/>
    </location>
</feature>
<dbReference type="STRING" id="402676.B6JXZ8"/>
<accession>B6JXZ8</accession>
<organism evidence="5 7">
    <name type="scientific">Schizosaccharomyces japonicus (strain yFS275 / FY16936)</name>
    <name type="common">Fission yeast</name>
    <dbReference type="NCBI Taxonomy" id="402676"/>
    <lineage>
        <taxon>Eukaryota</taxon>
        <taxon>Fungi</taxon>
        <taxon>Dikarya</taxon>
        <taxon>Ascomycota</taxon>
        <taxon>Taphrinomycotina</taxon>
        <taxon>Schizosaccharomycetes</taxon>
        <taxon>Schizosaccharomycetales</taxon>
        <taxon>Schizosaccharomycetaceae</taxon>
        <taxon>Schizosaccharomyces</taxon>
    </lineage>
</organism>
<dbReference type="GeneID" id="7051415"/>
<keyword evidence="3" id="KW-0732">Signal</keyword>
<dbReference type="RefSeq" id="XP_002172709.2">
    <property type="nucleotide sequence ID" value="XM_002172673.2"/>
</dbReference>
<name>B6JXZ8_SCHJY</name>
<evidence type="ECO:0000313" key="7">
    <source>
        <dbReference type="Proteomes" id="UP000001744"/>
    </source>
</evidence>
<keyword evidence="2" id="KW-0446">Lipid-binding</keyword>
<reference evidence="5 7" key="1">
    <citation type="journal article" date="2011" name="Science">
        <title>Comparative functional genomics of the fission yeasts.</title>
        <authorList>
            <person name="Rhind N."/>
            <person name="Chen Z."/>
            <person name="Yassour M."/>
            <person name="Thompson D.A."/>
            <person name="Haas B.J."/>
            <person name="Habib N."/>
            <person name="Wapinski I."/>
            <person name="Roy S."/>
            <person name="Lin M.F."/>
            <person name="Heiman D.I."/>
            <person name="Young S.K."/>
            <person name="Furuya K."/>
            <person name="Guo Y."/>
            <person name="Pidoux A."/>
            <person name="Chen H.M."/>
            <person name="Robbertse B."/>
            <person name="Goldberg J.M."/>
            <person name="Aoki K."/>
            <person name="Bayne E.H."/>
            <person name="Berlin A.M."/>
            <person name="Desjardins C.A."/>
            <person name="Dobbs E."/>
            <person name="Dukaj L."/>
            <person name="Fan L."/>
            <person name="FitzGerald M.G."/>
            <person name="French C."/>
            <person name="Gujja S."/>
            <person name="Hansen K."/>
            <person name="Keifenheim D."/>
            <person name="Levin J.Z."/>
            <person name="Mosher R.A."/>
            <person name="Mueller C.A."/>
            <person name="Pfiffner J."/>
            <person name="Priest M."/>
            <person name="Russ C."/>
            <person name="Smialowska A."/>
            <person name="Swoboda P."/>
            <person name="Sykes S.M."/>
            <person name="Vaughn M."/>
            <person name="Vengrova S."/>
            <person name="Yoder R."/>
            <person name="Zeng Q."/>
            <person name="Allshire R."/>
            <person name="Baulcombe D."/>
            <person name="Birren B.W."/>
            <person name="Brown W."/>
            <person name="Ekwall K."/>
            <person name="Kellis M."/>
            <person name="Leatherwood J."/>
            <person name="Levin H."/>
            <person name="Margalit H."/>
            <person name="Martienssen R."/>
            <person name="Nieduszynski C.A."/>
            <person name="Spatafora J.W."/>
            <person name="Friedman N."/>
            <person name="Dalgaard J.Z."/>
            <person name="Baumann P."/>
            <person name="Niki H."/>
            <person name="Regev A."/>
            <person name="Nusbaum C."/>
        </authorList>
    </citation>
    <scope>NUCLEOTIDE SEQUENCE [LARGE SCALE GENOMIC DNA]</scope>
    <source>
        <strain evidence="7">yFS275 / FY16936</strain>
    </source>
</reference>
<protein>
    <submittedName>
        <fullName evidence="5">Acyl-coenzyme A binding protein</fullName>
    </submittedName>
</protein>
<feature type="domain" description="ACB" evidence="4">
    <location>
        <begin position="51"/>
        <end position="136"/>
    </location>
</feature>
<dbReference type="Pfam" id="PF00887">
    <property type="entry name" value="ACBP"/>
    <property type="match status" value="1"/>
</dbReference>
<evidence type="ECO:0000256" key="2">
    <source>
        <dbReference type="ARBA" id="ARBA00023121"/>
    </source>
</evidence>
<dbReference type="PROSITE" id="PS51228">
    <property type="entry name" value="ACB_2"/>
    <property type="match status" value="1"/>
</dbReference>
<dbReference type="PANTHER" id="PTHR23310">
    <property type="entry name" value="ACYL-COA-BINDING PROTEIN, ACBP"/>
    <property type="match status" value="1"/>
</dbReference>
<feature type="chain" id="PRO_5002844952" evidence="3">
    <location>
        <begin position="17"/>
        <end position="137"/>
    </location>
</feature>
<dbReference type="EMBL" id="KE651168">
    <property type="protein sequence ID" value="EEB06416.2"/>
    <property type="molecule type" value="Genomic_DNA"/>
</dbReference>
<dbReference type="JaponicusDB" id="SJAG_01458">
    <property type="gene designation" value="acb1"/>
</dbReference>
<dbReference type="GO" id="GO:0006631">
    <property type="term" value="P:fatty acid metabolic process"/>
    <property type="evidence" value="ECO:0000318"/>
    <property type="project" value="GO_Central"/>
</dbReference>
<dbReference type="InterPro" id="IPR014352">
    <property type="entry name" value="FERM/acyl-CoA-bd_prot_sf"/>
</dbReference>
<sequence length="137" mass="15537">MTTNIFVTLVLRSSFGVTTLTHSAVQYKKRLPNRLAIHHLPLLQPFTSRIMSITFEQAAVDAKKLKQTPNNDELLKMYALFKQATVGDNNTEKPGLLDLKGKFKWNAWNDLKGTSKEDAASKYVEFVEELKSKYGCN</sequence>
<dbReference type="OrthoDB" id="346910at2759"/>
<evidence type="ECO:0000256" key="1">
    <source>
        <dbReference type="ARBA" id="ARBA00005567"/>
    </source>
</evidence>
<dbReference type="HOGENOM" id="CLU_2112123_0_0_1"/>
<dbReference type="FunFam" id="1.20.80.10:FF:000010">
    <property type="entry name" value="Acyl-CoA-binding domain-containing protein 5"/>
    <property type="match status" value="1"/>
</dbReference>
<dbReference type="PANTHER" id="PTHR23310:SF62">
    <property type="entry name" value="ACYL-COA BINDING PROTEIN 1, ISOFORM A"/>
    <property type="match status" value="1"/>
</dbReference>
<proteinExistence type="inferred from homology"/>
<dbReference type="CDD" id="cd00435">
    <property type="entry name" value="ACBP"/>
    <property type="match status" value="1"/>
</dbReference>
<gene>
    <name evidence="6" type="primary">acb1</name>
    <name evidence="5" type="ORF">SJAG_01458</name>
</gene>
<dbReference type="VEuPathDB" id="FungiDB:SJAG_01458"/>
<dbReference type="Gene3D" id="1.20.80.10">
    <property type="match status" value="1"/>
</dbReference>
<dbReference type="InterPro" id="IPR000582">
    <property type="entry name" value="Acyl-CoA-binding_protein"/>
</dbReference>
<dbReference type="GO" id="GO:0036042">
    <property type="term" value="F:long-chain fatty acyl-CoA binding"/>
    <property type="evidence" value="ECO:0000318"/>
    <property type="project" value="GO_Central"/>
</dbReference>
<keyword evidence="7" id="KW-1185">Reference proteome</keyword>
<dbReference type="PRINTS" id="PR00689">
    <property type="entry name" value="ACOABINDINGP"/>
</dbReference>
<evidence type="ECO:0000256" key="3">
    <source>
        <dbReference type="SAM" id="SignalP"/>
    </source>
</evidence>
<dbReference type="eggNOG" id="KOG0817">
    <property type="taxonomic scope" value="Eukaryota"/>
</dbReference>
<dbReference type="AlphaFoldDB" id="B6JXZ8"/>
<dbReference type="SUPFAM" id="SSF47027">
    <property type="entry name" value="Acyl-CoA binding protein"/>
    <property type="match status" value="1"/>
</dbReference>
<dbReference type="InterPro" id="IPR035984">
    <property type="entry name" value="Acyl-CoA-binding_sf"/>
</dbReference>
<evidence type="ECO:0000259" key="4">
    <source>
        <dbReference type="PROSITE" id="PS51228"/>
    </source>
</evidence>
<evidence type="ECO:0000313" key="5">
    <source>
        <dbReference type="EMBL" id="EEB06416.2"/>
    </source>
</evidence>
<dbReference type="Proteomes" id="UP000001744">
    <property type="component" value="Unassembled WGS sequence"/>
</dbReference>
<comment type="similarity">
    <text evidence="1">Belongs to the ACBP family.</text>
</comment>
<evidence type="ECO:0000313" key="6">
    <source>
        <dbReference type="JaponicusDB" id="SJAG_01458"/>
    </source>
</evidence>